<evidence type="ECO:0000313" key="5">
    <source>
        <dbReference type="EMBL" id="KAJ4828467.1"/>
    </source>
</evidence>
<dbReference type="GO" id="GO:0005525">
    <property type="term" value="F:GTP binding"/>
    <property type="evidence" value="ECO:0007669"/>
    <property type="project" value="UniProtKB-KW"/>
</dbReference>
<dbReference type="InterPro" id="IPR027417">
    <property type="entry name" value="P-loop_NTPase"/>
</dbReference>
<proteinExistence type="predicted"/>
<protein>
    <recommendedName>
        <fullName evidence="4">AIG1-type G domain-containing protein</fullName>
    </recommendedName>
</protein>
<feature type="domain" description="AIG1-type G" evidence="4">
    <location>
        <begin position="12"/>
        <end position="125"/>
    </location>
</feature>
<dbReference type="OrthoDB" id="1749233at2759"/>
<dbReference type="Pfam" id="PF04548">
    <property type="entry name" value="AIG1"/>
    <property type="match status" value="1"/>
</dbReference>
<evidence type="ECO:0000256" key="3">
    <source>
        <dbReference type="SAM" id="MobiDB-lite"/>
    </source>
</evidence>
<dbReference type="AlphaFoldDB" id="A0A9Q0J579"/>
<evidence type="ECO:0000259" key="4">
    <source>
        <dbReference type="Pfam" id="PF04548"/>
    </source>
</evidence>
<dbReference type="Gene3D" id="3.40.50.300">
    <property type="entry name" value="P-loop containing nucleotide triphosphate hydrolases"/>
    <property type="match status" value="1"/>
</dbReference>
<reference evidence="5" key="1">
    <citation type="submission" date="2022-02" db="EMBL/GenBank/DDBJ databases">
        <authorList>
            <person name="Henning P.M."/>
            <person name="McCubbin A.G."/>
            <person name="Shore J.S."/>
        </authorList>
    </citation>
    <scope>NUCLEOTIDE SEQUENCE</scope>
    <source>
        <strain evidence="5">F60SS</strain>
        <tissue evidence="5">Leaves</tissue>
    </source>
</reference>
<evidence type="ECO:0000256" key="2">
    <source>
        <dbReference type="ARBA" id="ARBA00023134"/>
    </source>
</evidence>
<reference evidence="5" key="2">
    <citation type="journal article" date="2023" name="Plants (Basel)">
        <title>Annotation of the Turnera subulata (Passifloraceae) Draft Genome Reveals the S-Locus Evolved after the Divergence of Turneroideae from Passifloroideae in a Stepwise Manner.</title>
        <authorList>
            <person name="Henning P.M."/>
            <person name="Roalson E.H."/>
            <person name="Mir W."/>
            <person name="McCubbin A.G."/>
            <person name="Shore J.S."/>
        </authorList>
    </citation>
    <scope>NUCLEOTIDE SEQUENCE</scope>
    <source>
        <strain evidence="5">F60SS</strain>
    </source>
</reference>
<dbReference type="PANTHER" id="PTHR10903:SF184">
    <property type="entry name" value="GTP-BINDING PROTEIN A"/>
    <property type="match status" value="1"/>
</dbReference>
<name>A0A9Q0J579_9ROSI</name>
<feature type="region of interest" description="Disordered" evidence="3">
    <location>
        <begin position="1"/>
        <end position="50"/>
    </location>
</feature>
<sequence length="126" mass="13612">MATSTDQNKEVRNLVLVGKTGNDKRSTGNSILGLVSPKKNDTSLPDEGFRSGKGPAGVTIKLSMLLILLSFQSCVITYTGLFDSGALPEHVSEEIVKCMQMAKQGMQAFLGVISTWNRFTEEEAKA</sequence>
<comment type="caution">
    <text evidence="5">The sequence shown here is derived from an EMBL/GenBank/DDBJ whole genome shotgun (WGS) entry which is preliminary data.</text>
</comment>
<keyword evidence="1" id="KW-0547">Nucleotide-binding</keyword>
<dbReference type="EMBL" id="JAKUCV010006168">
    <property type="protein sequence ID" value="KAJ4828467.1"/>
    <property type="molecule type" value="Genomic_DNA"/>
</dbReference>
<dbReference type="Proteomes" id="UP001141552">
    <property type="component" value="Unassembled WGS sequence"/>
</dbReference>
<dbReference type="PANTHER" id="PTHR10903">
    <property type="entry name" value="GTPASE, IMAP FAMILY MEMBER-RELATED"/>
    <property type="match status" value="1"/>
</dbReference>
<dbReference type="InterPro" id="IPR045058">
    <property type="entry name" value="GIMA/IAN/Toc"/>
</dbReference>
<evidence type="ECO:0000256" key="1">
    <source>
        <dbReference type="ARBA" id="ARBA00022741"/>
    </source>
</evidence>
<organism evidence="5 6">
    <name type="scientific">Turnera subulata</name>
    <dbReference type="NCBI Taxonomy" id="218843"/>
    <lineage>
        <taxon>Eukaryota</taxon>
        <taxon>Viridiplantae</taxon>
        <taxon>Streptophyta</taxon>
        <taxon>Embryophyta</taxon>
        <taxon>Tracheophyta</taxon>
        <taxon>Spermatophyta</taxon>
        <taxon>Magnoliopsida</taxon>
        <taxon>eudicotyledons</taxon>
        <taxon>Gunneridae</taxon>
        <taxon>Pentapetalae</taxon>
        <taxon>rosids</taxon>
        <taxon>fabids</taxon>
        <taxon>Malpighiales</taxon>
        <taxon>Passifloraceae</taxon>
        <taxon>Turnera</taxon>
    </lineage>
</organism>
<gene>
    <name evidence="5" type="ORF">Tsubulata_031334</name>
</gene>
<keyword evidence="6" id="KW-1185">Reference proteome</keyword>
<keyword evidence="2" id="KW-0342">GTP-binding</keyword>
<accession>A0A9Q0J579</accession>
<dbReference type="InterPro" id="IPR006703">
    <property type="entry name" value="G_AIG1"/>
</dbReference>
<evidence type="ECO:0000313" key="6">
    <source>
        <dbReference type="Proteomes" id="UP001141552"/>
    </source>
</evidence>